<dbReference type="InterPro" id="IPR050312">
    <property type="entry name" value="IolE/XylAMocC-like"/>
</dbReference>
<feature type="signal peptide" evidence="1">
    <location>
        <begin position="1"/>
        <end position="22"/>
    </location>
</feature>
<keyword evidence="1" id="KW-0732">Signal</keyword>
<dbReference type="Gene3D" id="3.20.20.150">
    <property type="entry name" value="Divalent-metal-dependent TIM barrel enzymes"/>
    <property type="match status" value="1"/>
</dbReference>
<comment type="caution">
    <text evidence="3">The sequence shown here is derived from an EMBL/GenBank/DDBJ whole genome shotgun (WGS) entry which is preliminary data.</text>
</comment>
<evidence type="ECO:0000313" key="3">
    <source>
        <dbReference type="EMBL" id="MBD0778629.1"/>
    </source>
</evidence>
<proteinExistence type="predicted"/>
<accession>A0ABR7V1B0</accession>
<reference evidence="3" key="1">
    <citation type="submission" date="2020-05" db="EMBL/GenBank/DDBJ databases">
        <title>The draft genome sequence of Maribacter sp. ANRC-HE7.</title>
        <authorList>
            <person name="Mu L."/>
        </authorList>
    </citation>
    <scope>NUCLEOTIDE SEQUENCE</scope>
    <source>
        <strain evidence="3">ANRC-HE7</strain>
    </source>
</reference>
<feature type="domain" description="Xylose isomerase-like TIM barrel" evidence="2">
    <location>
        <begin position="202"/>
        <end position="392"/>
    </location>
</feature>
<protein>
    <submittedName>
        <fullName evidence="3">TIM barrel protein</fullName>
    </submittedName>
</protein>
<dbReference type="PANTHER" id="PTHR12110:SF41">
    <property type="entry name" value="INOSOSE DEHYDRATASE"/>
    <property type="match status" value="1"/>
</dbReference>
<dbReference type="PANTHER" id="PTHR12110">
    <property type="entry name" value="HYDROXYPYRUVATE ISOMERASE"/>
    <property type="match status" value="1"/>
</dbReference>
<dbReference type="Proteomes" id="UP001166021">
    <property type="component" value="Unassembled WGS sequence"/>
</dbReference>
<dbReference type="Pfam" id="PF01261">
    <property type="entry name" value="AP_endonuc_2"/>
    <property type="match status" value="1"/>
</dbReference>
<feature type="chain" id="PRO_5046225896" evidence="1">
    <location>
        <begin position="23"/>
        <end position="430"/>
    </location>
</feature>
<dbReference type="InterPro" id="IPR013022">
    <property type="entry name" value="Xyl_isomerase-like_TIM-brl"/>
</dbReference>
<keyword evidence="4" id="KW-1185">Reference proteome</keyword>
<evidence type="ECO:0000259" key="2">
    <source>
        <dbReference type="Pfam" id="PF01261"/>
    </source>
</evidence>
<evidence type="ECO:0000256" key="1">
    <source>
        <dbReference type="SAM" id="SignalP"/>
    </source>
</evidence>
<sequence>MKVYVKIALLVVVIMNTVHMKAQENYSISSQKDRLRQYSGQWISAMDPNTDSVAKLPEIKMSSLNNFNNHSLTVKVLQKDSSDRYNPILHEIIGYDSVTDTVFAAGHNTEGAFFIGKGKFSSENHWTMQDKDLNGHKTMKVDFDFQNYTDVIVEGFDTNEKSLWKTRYIKNNPKDKNIGIQLVSVHKEMLKNPEKTLIQLGRMGYSYVETFVYREGRFYGYSPKEFKAVVEKSGMEFLGSMTFFDPENKNDDTAIHTWWNKTIQDHKNAGVEYLSTSNSNIKNIKTIKELQEYCNYYNKIGKLCKENGLKFVYHNHADEFLKVEGVTVYDYFLQNTNPEYVYFQSDVYWMQVGGVNPVHYFKTYPKRFISWHVKDYKELGESGKIDFKNIFNYQEIAGVQYILSEVEAYSFPPLFSVGLAWEYIYYELLK</sequence>
<organism evidence="3 4">
    <name type="scientific">Maribacter aquimaris</name>
    <dbReference type="NCBI Taxonomy" id="2737171"/>
    <lineage>
        <taxon>Bacteria</taxon>
        <taxon>Pseudomonadati</taxon>
        <taxon>Bacteroidota</taxon>
        <taxon>Flavobacteriia</taxon>
        <taxon>Flavobacteriales</taxon>
        <taxon>Flavobacteriaceae</taxon>
        <taxon>Maribacter</taxon>
    </lineage>
</organism>
<dbReference type="InterPro" id="IPR036237">
    <property type="entry name" value="Xyl_isomerase-like_sf"/>
</dbReference>
<dbReference type="EMBL" id="JABTCF010000007">
    <property type="protein sequence ID" value="MBD0778629.1"/>
    <property type="molecule type" value="Genomic_DNA"/>
</dbReference>
<dbReference type="SUPFAM" id="SSF51658">
    <property type="entry name" value="Xylose isomerase-like"/>
    <property type="match status" value="1"/>
</dbReference>
<name>A0ABR7V1B0_9FLAO</name>
<evidence type="ECO:0000313" key="4">
    <source>
        <dbReference type="Proteomes" id="UP001166021"/>
    </source>
</evidence>
<gene>
    <name evidence="3" type="ORF">HPE56_12565</name>
</gene>